<proteinExistence type="predicted"/>
<name>A0A1C7MRK3_GRIFR</name>
<protein>
    <submittedName>
        <fullName evidence="2">Uncharacterized protein</fullName>
    </submittedName>
</protein>
<feature type="compositionally biased region" description="Low complexity" evidence="1">
    <location>
        <begin position="239"/>
        <end position="250"/>
    </location>
</feature>
<dbReference type="AlphaFoldDB" id="A0A1C7MRK3"/>
<comment type="caution">
    <text evidence="2">The sequence shown here is derived from an EMBL/GenBank/DDBJ whole genome shotgun (WGS) entry which is preliminary data.</text>
</comment>
<gene>
    <name evidence="2" type="ORF">A0H81_00492</name>
</gene>
<evidence type="ECO:0000313" key="2">
    <source>
        <dbReference type="EMBL" id="OBZ79036.1"/>
    </source>
</evidence>
<feature type="compositionally biased region" description="Low complexity" evidence="1">
    <location>
        <begin position="192"/>
        <end position="205"/>
    </location>
</feature>
<feature type="compositionally biased region" description="Basic residues" evidence="1">
    <location>
        <begin position="85"/>
        <end position="96"/>
    </location>
</feature>
<dbReference type="OMA" id="HRTMLDM"/>
<feature type="region of interest" description="Disordered" evidence="1">
    <location>
        <begin position="69"/>
        <end position="250"/>
    </location>
</feature>
<keyword evidence="3" id="KW-1185">Reference proteome</keyword>
<evidence type="ECO:0000313" key="3">
    <source>
        <dbReference type="Proteomes" id="UP000092993"/>
    </source>
</evidence>
<sequence>MKTILASTWHVLDQQPPPSLREILDAYKSKGDGDRDMLMAMLNAKSAEDQRLASIASLHRTMLDMYQTPLPPPSTFPSHVSEGHRSHHTTCSHARHFPSPPTSYSYSPHAQMQSQDDRPSQLRHRTDSSASAASQNRERNFTSTSSTHLSRKRRRTSRSPPSRDHRTRAPLVPSQGTPSASAHDLPLPPSPYSSASSAQSSGGSPRSREAMMIGSLLSSNPHAQGSKDEDVPKRKISSERSTTTTSSRER</sequence>
<evidence type="ECO:0000256" key="1">
    <source>
        <dbReference type="SAM" id="MobiDB-lite"/>
    </source>
</evidence>
<organism evidence="2 3">
    <name type="scientific">Grifola frondosa</name>
    <name type="common">Maitake</name>
    <name type="synonym">Polyporus frondosus</name>
    <dbReference type="NCBI Taxonomy" id="5627"/>
    <lineage>
        <taxon>Eukaryota</taxon>
        <taxon>Fungi</taxon>
        <taxon>Dikarya</taxon>
        <taxon>Basidiomycota</taxon>
        <taxon>Agaricomycotina</taxon>
        <taxon>Agaricomycetes</taxon>
        <taxon>Polyporales</taxon>
        <taxon>Grifolaceae</taxon>
        <taxon>Grifola</taxon>
    </lineage>
</organism>
<dbReference type="EMBL" id="LUGG01000001">
    <property type="protein sequence ID" value="OBZ79036.1"/>
    <property type="molecule type" value="Genomic_DNA"/>
</dbReference>
<feature type="compositionally biased region" description="Basic and acidic residues" evidence="1">
    <location>
        <begin position="115"/>
        <end position="127"/>
    </location>
</feature>
<reference evidence="2 3" key="1">
    <citation type="submission" date="2016-03" db="EMBL/GenBank/DDBJ databases">
        <title>Whole genome sequencing of Grifola frondosa 9006-11.</title>
        <authorList>
            <person name="Min B."/>
            <person name="Park H."/>
            <person name="Kim J.-G."/>
            <person name="Cho H."/>
            <person name="Oh Y.-L."/>
            <person name="Kong W.-S."/>
            <person name="Choi I.-G."/>
        </authorList>
    </citation>
    <scope>NUCLEOTIDE SEQUENCE [LARGE SCALE GENOMIC DNA]</scope>
    <source>
        <strain evidence="2 3">9006-11</strain>
    </source>
</reference>
<dbReference type="OrthoDB" id="2537258at2759"/>
<dbReference type="Proteomes" id="UP000092993">
    <property type="component" value="Unassembled WGS sequence"/>
</dbReference>
<accession>A0A1C7MRK3</accession>
<feature type="compositionally biased region" description="Basic and acidic residues" evidence="1">
    <location>
        <begin position="225"/>
        <end position="238"/>
    </location>
</feature>